<dbReference type="PROSITE" id="PS50042">
    <property type="entry name" value="CNMP_BINDING_3"/>
    <property type="match status" value="1"/>
</dbReference>
<dbReference type="Pfam" id="PF00027">
    <property type="entry name" value="cNMP_binding"/>
    <property type="match status" value="1"/>
</dbReference>
<dbReference type="Gene3D" id="2.60.120.10">
    <property type="entry name" value="Jelly Rolls"/>
    <property type="match status" value="1"/>
</dbReference>
<name>A0ABR5TCR0_9BURK</name>
<evidence type="ECO:0000259" key="1">
    <source>
        <dbReference type="PROSITE" id="PS50042"/>
    </source>
</evidence>
<dbReference type="PANTHER" id="PTHR24567:SF74">
    <property type="entry name" value="HTH-TYPE TRANSCRIPTIONAL REGULATOR ARCR"/>
    <property type="match status" value="1"/>
</dbReference>
<accession>A0ABR5TCR0</accession>
<comment type="caution">
    <text evidence="2">The sequence shown here is derived from an EMBL/GenBank/DDBJ whole genome shotgun (WGS) entry which is preliminary data.</text>
</comment>
<reference evidence="2 3" key="1">
    <citation type="submission" date="2015-11" db="EMBL/GenBank/DDBJ databases">
        <authorList>
            <person name="Sahl J."/>
            <person name="Wagner D."/>
            <person name="Keim P."/>
        </authorList>
    </citation>
    <scope>NUCLEOTIDE SEQUENCE [LARGE SCALE GENOMIC DNA]</scope>
    <source>
        <strain evidence="2 3">BDU18</strain>
    </source>
</reference>
<dbReference type="InterPro" id="IPR000595">
    <property type="entry name" value="cNMP-bd_dom"/>
</dbReference>
<dbReference type="SMART" id="SM00100">
    <property type="entry name" value="cNMP"/>
    <property type="match status" value="1"/>
</dbReference>
<dbReference type="CDD" id="cd00038">
    <property type="entry name" value="CAP_ED"/>
    <property type="match status" value="1"/>
</dbReference>
<dbReference type="Proteomes" id="UP000070255">
    <property type="component" value="Unassembled WGS sequence"/>
</dbReference>
<dbReference type="RefSeq" id="WP_059583937.1">
    <property type="nucleotide sequence ID" value="NZ_CP013419.1"/>
</dbReference>
<feature type="domain" description="Cyclic nucleotide-binding" evidence="1">
    <location>
        <begin position="13"/>
        <end position="114"/>
    </location>
</feature>
<dbReference type="EMBL" id="LNJQ01000002">
    <property type="protein sequence ID" value="KWZ39886.1"/>
    <property type="molecule type" value="Genomic_DNA"/>
</dbReference>
<evidence type="ECO:0000313" key="2">
    <source>
        <dbReference type="EMBL" id="KWZ39886.1"/>
    </source>
</evidence>
<sequence>MEGLEHILAEHPFFAGFDARHLEIVQGCARNRRFEAGQYVFREGEPADEFFLIRHGRIALEISSPGRKPVIVETIGVGEIVGASWLIPPYRWMFDARALDLTRLIGIDAACLREKCERDHDFGYQMMKRFLPILAQRLHATRMQILDVYGKH</sequence>
<organism evidence="2 3">
    <name type="scientific">Burkholderia savannae</name>
    <dbReference type="NCBI Taxonomy" id="1637837"/>
    <lineage>
        <taxon>Bacteria</taxon>
        <taxon>Pseudomonadati</taxon>
        <taxon>Pseudomonadota</taxon>
        <taxon>Betaproteobacteria</taxon>
        <taxon>Burkholderiales</taxon>
        <taxon>Burkholderiaceae</taxon>
        <taxon>Burkholderia</taxon>
        <taxon>pseudomallei group</taxon>
    </lineage>
</organism>
<gene>
    <name evidence="2" type="ORF">WS72_18645</name>
</gene>
<dbReference type="InterPro" id="IPR014710">
    <property type="entry name" value="RmlC-like_jellyroll"/>
</dbReference>
<proteinExistence type="predicted"/>
<dbReference type="InterPro" id="IPR018490">
    <property type="entry name" value="cNMP-bd_dom_sf"/>
</dbReference>
<protein>
    <submittedName>
        <fullName evidence="2">Crp/Fnr family transcriptional regulator</fullName>
    </submittedName>
</protein>
<evidence type="ECO:0000313" key="3">
    <source>
        <dbReference type="Proteomes" id="UP000070255"/>
    </source>
</evidence>
<dbReference type="PANTHER" id="PTHR24567">
    <property type="entry name" value="CRP FAMILY TRANSCRIPTIONAL REGULATORY PROTEIN"/>
    <property type="match status" value="1"/>
</dbReference>
<keyword evidence="3" id="KW-1185">Reference proteome</keyword>
<dbReference type="SUPFAM" id="SSF51206">
    <property type="entry name" value="cAMP-binding domain-like"/>
    <property type="match status" value="1"/>
</dbReference>
<dbReference type="InterPro" id="IPR050397">
    <property type="entry name" value="Env_Response_Regulators"/>
</dbReference>